<evidence type="ECO:0000256" key="7">
    <source>
        <dbReference type="ARBA" id="ARBA00023098"/>
    </source>
</evidence>
<dbReference type="GO" id="GO:0016614">
    <property type="term" value="F:oxidoreductase activity, acting on CH-OH group of donors"/>
    <property type="evidence" value="ECO:0007669"/>
    <property type="project" value="InterPro"/>
</dbReference>
<dbReference type="PANTHER" id="PTHR43616">
    <property type="entry name" value="GLYCEROL DEHYDROGENASE"/>
    <property type="match status" value="1"/>
</dbReference>
<keyword evidence="5" id="KW-0560">Oxidoreductase</keyword>
<dbReference type="InterPro" id="IPR032837">
    <property type="entry name" value="G1PDH"/>
</dbReference>
<gene>
    <name evidence="10" type="ORF">ABRQ22_05060</name>
</gene>
<dbReference type="RefSeq" id="WP_353708787.1">
    <property type="nucleotide sequence ID" value="NZ_CP159290.1"/>
</dbReference>
<protein>
    <submittedName>
        <fullName evidence="10">Iron-containing alcohol dehydrogenase</fullName>
    </submittedName>
</protein>
<keyword evidence="6" id="KW-0520">NAD</keyword>
<evidence type="ECO:0000256" key="4">
    <source>
        <dbReference type="ARBA" id="ARBA00022857"/>
    </source>
</evidence>
<reference evidence="10" key="1">
    <citation type="submission" date="2024-06" db="EMBL/GenBank/DDBJ databases">
        <title>Complete genome sequence of the cellulolytic actinobacterium, Cellulosimicrobium ES-005.</title>
        <authorList>
            <person name="Matthews C.T."/>
            <person name="Underwood K.D."/>
            <person name="Ghanchi K.M."/>
            <person name="Fields S.D."/>
            <person name="Gardner S.G."/>
        </authorList>
    </citation>
    <scope>NUCLEOTIDE SEQUENCE</scope>
    <source>
        <strain evidence="10">ES-005</strain>
    </source>
</reference>
<dbReference type="InterPro" id="IPR016205">
    <property type="entry name" value="Glycerol_DH"/>
</dbReference>
<keyword evidence="4" id="KW-0521">NADP</keyword>
<evidence type="ECO:0000256" key="3">
    <source>
        <dbReference type="ARBA" id="ARBA00022723"/>
    </source>
</evidence>
<dbReference type="EMBL" id="CP159290">
    <property type="protein sequence ID" value="XCH31061.1"/>
    <property type="molecule type" value="Genomic_DNA"/>
</dbReference>
<evidence type="ECO:0000313" key="10">
    <source>
        <dbReference type="EMBL" id="XCH31061.1"/>
    </source>
</evidence>
<keyword evidence="9" id="KW-1208">Phospholipid metabolism</keyword>
<evidence type="ECO:0000256" key="8">
    <source>
        <dbReference type="ARBA" id="ARBA00023209"/>
    </source>
</evidence>
<dbReference type="Gene3D" id="3.40.50.1970">
    <property type="match status" value="1"/>
</dbReference>
<evidence type="ECO:0000256" key="9">
    <source>
        <dbReference type="ARBA" id="ARBA00023264"/>
    </source>
</evidence>
<name>A0AAU8G4L4_9MICO</name>
<keyword evidence="3" id="KW-0479">Metal-binding</keyword>
<evidence type="ECO:0000256" key="1">
    <source>
        <dbReference type="ARBA" id="ARBA00022490"/>
    </source>
</evidence>
<evidence type="ECO:0000256" key="5">
    <source>
        <dbReference type="ARBA" id="ARBA00023002"/>
    </source>
</evidence>
<keyword evidence="2" id="KW-0444">Lipid biosynthesis</keyword>
<proteinExistence type="predicted"/>
<dbReference type="GO" id="GO:0008654">
    <property type="term" value="P:phospholipid biosynthetic process"/>
    <property type="evidence" value="ECO:0007669"/>
    <property type="project" value="UniProtKB-KW"/>
</dbReference>
<keyword evidence="8" id="KW-0594">Phospholipid biosynthesis</keyword>
<dbReference type="Gene3D" id="1.20.1090.10">
    <property type="entry name" value="Dehydroquinate synthase-like - alpha domain"/>
    <property type="match status" value="1"/>
</dbReference>
<keyword evidence="7" id="KW-0443">Lipid metabolism</keyword>
<dbReference type="GO" id="GO:0046872">
    <property type="term" value="F:metal ion binding"/>
    <property type="evidence" value="ECO:0007669"/>
    <property type="project" value="UniProtKB-KW"/>
</dbReference>
<keyword evidence="1" id="KW-0963">Cytoplasm</keyword>
<dbReference type="AlphaFoldDB" id="A0AAU8G4L4"/>
<evidence type="ECO:0000256" key="6">
    <source>
        <dbReference type="ARBA" id="ARBA00023027"/>
    </source>
</evidence>
<organism evidence="10">
    <name type="scientific">Cellulosimicrobium sp. ES-005</name>
    <dbReference type="NCBI Taxonomy" id="3163031"/>
    <lineage>
        <taxon>Bacteria</taxon>
        <taxon>Bacillati</taxon>
        <taxon>Actinomycetota</taxon>
        <taxon>Actinomycetes</taxon>
        <taxon>Micrococcales</taxon>
        <taxon>Promicromonosporaceae</taxon>
        <taxon>Cellulosimicrobium</taxon>
    </lineage>
</organism>
<accession>A0AAU8G4L4</accession>
<dbReference type="Pfam" id="PF13685">
    <property type="entry name" value="Fe-ADH_2"/>
    <property type="match status" value="1"/>
</dbReference>
<evidence type="ECO:0000256" key="2">
    <source>
        <dbReference type="ARBA" id="ARBA00022516"/>
    </source>
</evidence>
<sequence length="459" mass="48097">MTTTPSEATALPAAFRALPLQDVVSAPGALDALPDVLRRLDARRVTVLHDGARIVHDGRDVVATVLRLASSPRAGTTFVDDTLVRRTAHGVVLDEDTVDAATIGCQGYDVVVATGGGTVTDLAKAVVAATGARLVVVQCAASVNGYSDALSVLVRNGAKRTAPTAWPAALLVDHDVLAAAPPHLTRSGVGDAAATWTAPADWYLAGAFGMDAGYDPEVFRPVQEAVARLRAHPAESAEALSALVDALTVGGLSIGICGTTAPLSGSEHLMSHLLDMAAMARDEPHDLHGAQVGVATVVAASLWQLALDRLDRAALETAVLSPPTDLRGRVAATWAVVDPSGRVGAECWTAVERKLALWAERQDAARAAVDAWDEHRETLRGLTADPAVPADVLRAWGAPTRFSELTPTVGEDEVRWVLRSLPLMRDRFTLPDLLLLAGLWDDALLDEVLALAARHGGGL</sequence>
<dbReference type="PANTHER" id="PTHR43616:SF5">
    <property type="entry name" value="GLYCEROL DEHYDROGENASE 1"/>
    <property type="match status" value="1"/>
</dbReference>
<dbReference type="SUPFAM" id="SSF56796">
    <property type="entry name" value="Dehydroquinate synthase-like"/>
    <property type="match status" value="1"/>
</dbReference>